<evidence type="ECO:0000256" key="8">
    <source>
        <dbReference type="PIRSR" id="PIRSR038994-3"/>
    </source>
</evidence>
<dbReference type="eggNOG" id="COG1820">
    <property type="taxonomic scope" value="Bacteria"/>
</dbReference>
<keyword evidence="2 8" id="KW-0479">Metal-binding</keyword>
<feature type="active site" description="Proton donor/acceptor" evidence="6">
    <location>
        <position position="278"/>
    </location>
</feature>
<comment type="cofactor">
    <cofactor evidence="8">
        <name>a divalent metal cation</name>
        <dbReference type="ChEBI" id="CHEBI:60240"/>
    </cofactor>
    <text evidence="8">Binds 1 divalent metal cation per subunit.</text>
</comment>
<keyword evidence="12" id="KW-1185">Reference proteome</keyword>
<evidence type="ECO:0000313" key="10">
    <source>
        <dbReference type="EMBL" id="KGJ72381.1"/>
    </source>
</evidence>
<dbReference type="SUPFAM" id="SSF51556">
    <property type="entry name" value="Metallo-dependent hydrolases"/>
    <property type="match status" value="1"/>
</dbReference>
<dbReference type="EMBL" id="JPXF01000076">
    <property type="protein sequence ID" value="KGJ72381.1"/>
    <property type="molecule type" value="Genomic_DNA"/>
</dbReference>
<dbReference type="CDD" id="cd00854">
    <property type="entry name" value="NagA"/>
    <property type="match status" value="1"/>
</dbReference>
<dbReference type="InterPro" id="IPR032466">
    <property type="entry name" value="Metal_Hydrolase"/>
</dbReference>
<dbReference type="SUPFAM" id="SSF51338">
    <property type="entry name" value="Composite domain of metallo-dependent hydrolases"/>
    <property type="match status" value="1"/>
</dbReference>
<dbReference type="AlphaFoldDB" id="A0A099J267"/>
<dbReference type="InterPro" id="IPR011059">
    <property type="entry name" value="Metal-dep_hydrolase_composite"/>
</dbReference>
<evidence type="ECO:0000256" key="2">
    <source>
        <dbReference type="ARBA" id="ARBA00022723"/>
    </source>
</evidence>
<feature type="binding site" evidence="7">
    <location>
        <position position="145"/>
    </location>
    <ligand>
        <name>substrate</name>
    </ligand>
</feature>
<proteinExistence type="inferred from homology"/>
<evidence type="ECO:0000256" key="3">
    <source>
        <dbReference type="ARBA" id="ARBA00022801"/>
    </source>
</evidence>
<evidence type="ECO:0000256" key="7">
    <source>
        <dbReference type="PIRSR" id="PIRSR038994-2"/>
    </source>
</evidence>
<sequence length="395" mass="39751">MSLPARALIHSARLVSGGTLTPEAWVTFENGAVAAVGTGSSWRALGIDEVQTTDAAGRLLTPGFIDIHCHGAGGAAFDDGTEAIRTALAVHHRHGTTRAVLSLVTAGQADLEGRLAVVSAEAERNPLVLGAHLEGPFLDATFRGAHDPALLRSPDPEGVERLLAVGRGQIRQVTLAPELPGAADALARFVAAGVSVAVGHSAADYDTARAAFDAGATILTHAFNGMKGIHHRAPGPVAAAMDSPGVTLEVINDGVHVHPSVVRLAFAGSPGRIALVTDAMAATGASDGCYVLGSLAVQVTDGVARLVDGGAIAGSTLTLDAALRNAVAAGVALPDAVTALTETPARAIGRGHDLGRLSVGYAADAVLLGPDLTVDAVFAAGRPLPRSPSTALPEA</sequence>
<evidence type="ECO:0000256" key="1">
    <source>
        <dbReference type="ARBA" id="ARBA00010716"/>
    </source>
</evidence>
<feature type="binding site" evidence="7">
    <location>
        <position position="232"/>
    </location>
    <ligand>
        <name>substrate</name>
    </ligand>
</feature>
<dbReference type="InterPro" id="IPR006680">
    <property type="entry name" value="Amidohydro-rel"/>
</dbReference>
<feature type="binding site" evidence="7">
    <location>
        <begin position="312"/>
        <end position="314"/>
    </location>
    <ligand>
        <name>substrate</name>
    </ligand>
</feature>
<dbReference type="GO" id="GO:0006046">
    <property type="term" value="P:N-acetylglucosamine catabolic process"/>
    <property type="evidence" value="ECO:0007669"/>
    <property type="project" value="TreeGrafter"/>
</dbReference>
<feature type="binding site" evidence="7">
    <location>
        <position position="256"/>
    </location>
    <ligand>
        <name>substrate</name>
    </ligand>
</feature>
<name>A0A099J267_9MICO</name>
<dbReference type="NCBIfam" id="TIGR00221">
    <property type="entry name" value="nagA"/>
    <property type="match status" value="1"/>
</dbReference>
<reference evidence="11 13" key="2">
    <citation type="submission" date="2020-08" db="EMBL/GenBank/DDBJ databases">
        <title>Sequencing the genomes of 1000 actinobacteria strains.</title>
        <authorList>
            <person name="Klenk H.-P."/>
        </authorList>
    </citation>
    <scope>NUCLEOTIDE SEQUENCE [LARGE SCALE GENOMIC DNA]</scope>
    <source>
        <strain evidence="11 13">DSM 21065</strain>
    </source>
</reference>
<dbReference type="Proteomes" id="UP000561726">
    <property type="component" value="Unassembled WGS sequence"/>
</dbReference>
<evidence type="ECO:0000256" key="6">
    <source>
        <dbReference type="PIRSR" id="PIRSR038994-1"/>
    </source>
</evidence>
<organism evidence="10 12">
    <name type="scientific">Cryobacterium roopkundense</name>
    <dbReference type="NCBI Taxonomy" id="1001240"/>
    <lineage>
        <taxon>Bacteria</taxon>
        <taxon>Bacillati</taxon>
        <taxon>Actinomycetota</taxon>
        <taxon>Actinomycetes</taxon>
        <taxon>Micrococcales</taxon>
        <taxon>Microbacteriaceae</taxon>
        <taxon>Cryobacterium</taxon>
    </lineage>
</organism>
<protein>
    <submittedName>
        <fullName evidence="10">N-acetylglucosamine-6-phosphate deacetylase</fullName>
        <ecNumber evidence="11">3.5.1.25</ecNumber>
    </submittedName>
</protein>
<evidence type="ECO:0000313" key="11">
    <source>
        <dbReference type="EMBL" id="MBB5642345.1"/>
    </source>
</evidence>
<dbReference type="PANTHER" id="PTHR11113:SF14">
    <property type="entry name" value="N-ACETYLGLUCOSAMINE-6-PHOSPHATE DEACETYLASE"/>
    <property type="match status" value="1"/>
</dbReference>
<accession>A0A099J267</accession>
<dbReference type="EMBL" id="JACHBQ010000001">
    <property type="protein sequence ID" value="MBB5642345.1"/>
    <property type="molecule type" value="Genomic_DNA"/>
</dbReference>
<dbReference type="Proteomes" id="UP000029864">
    <property type="component" value="Unassembled WGS sequence"/>
</dbReference>
<feature type="binding site" evidence="8">
    <location>
        <position position="221"/>
    </location>
    <ligand>
        <name>Zn(2+)</name>
        <dbReference type="ChEBI" id="CHEBI:29105"/>
    </ligand>
</feature>
<dbReference type="OrthoDB" id="9776488at2"/>
<dbReference type="STRING" id="1001240.GY21_15725"/>
<dbReference type="PIRSF" id="PIRSF038994">
    <property type="entry name" value="NagA"/>
    <property type="match status" value="1"/>
</dbReference>
<dbReference type="Gene3D" id="2.30.40.10">
    <property type="entry name" value="Urease, subunit C, domain 1"/>
    <property type="match status" value="1"/>
</dbReference>
<dbReference type="Gene3D" id="3.20.20.140">
    <property type="entry name" value="Metal-dependent hydrolases"/>
    <property type="match status" value="1"/>
</dbReference>
<evidence type="ECO:0000313" key="13">
    <source>
        <dbReference type="Proteomes" id="UP000561726"/>
    </source>
</evidence>
<feature type="binding site" evidence="7">
    <location>
        <begin position="224"/>
        <end position="225"/>
    </location>
    <ligand>
        <name>substrate</name>
    </ligand>
</feature>
<evidence type="ECO:0000259" key="9">
    <source>
        <dbReference type="Pfam" id="PF01979"/>
    </source>
</evidence>
<evidence type="ECO:0000256" key="4">
    <source>
        <dbReference type="ARBA" id="ARBA00023277"/>
    </source>
</evidence>
<dbReference type="InterPro" id="IPR003764">
    <property type="entry name" value="GlcNAc_6-P_deAcase"/>
</dbReference>
<feature type="domain" description="Amidohydrolase-related" evidence="9">
    <location>
        <begin position="60"/>
        <end position="382"/>
    </location>
</feature>
<keyword evidence="4 5" id="KW-0119">Carbohydrate metabolism</keyword>
<dbReference type="EC" id="3.5.1.25" evidence="11"/>
<feature type="binding site" evidence="8">
    <location>
        <position position="200"/>
    </location>
    <ligand>
        <name>Zn(2+)</name>
        <dbReference type="ChEBI" id="CHEBI:29105"/>
    </ligand>
</feature>
<dbReference type="RefSeq" id="WP_035838040.1">
    <property type="nucleotide sequence ID" value="NZ_JACHBQ010000001.1"/>
</dbReference>
<feature type="binding site" evidence="8">
    <location>
        <position position="134"/>
    </location>
    <ligand>
        <name>Zn(2+)</name>
        <dbReference type="ChEBI" id="CHEBI:29105"/>
    </ligand>
</feature>
<comment type="caution">
    <text evidence="10">The sequence shown here is derived from an EMBL/GenBank/DDBJ whole genome shotgun (WGS) entry which is preliminary data.</text>
</comment>
<dbReference type="Pfam" id="PF01979">
    <property type="entry name" value="Amidohydro_1"/>
    <property type="match status" value="1"/>
</dbReference>
<evidence type="ECO:0000256" key="5">
    <source>
        <dbReference type="PIRNR" id="PIRNR038994"/>
    </source>
</evidence>
<dbReference type="PANTHER" id="PTHR11113">
    <property type="entry name" value="N-ACETYLGLUCOSAMINE-6-PHOSPHATE DEACETYLASE"/>
    <property type="match status" value="1"/>
</dbReference>
<comment type="similarity">
    <text evidence="1 5">Belongs to the metallo-dependent hydrolases superfamily. NagA family.</text>
</comment>
<gene>
    <name evidence="11" type="ORF">BJ997_002893</name>
    <name evidence="10" type="ORF">GY21_15725</name>
</gene>
<reference evidence="10 12" key="1">
    <citation type="submission" date="2014-08" db="EMBL/GenBank/DDBJ databases">
        <authorList>
            <person name="Sisinthy S."/>
        </authorList>
    </citation>
    <scope>NUCLEOTIDE SEQUENCE [LARGE SCALE GENOMIC DNA]</scope>
    <source>
        <strain evidence="10 12">RuG17</strain>
    </source>
</reference>
<dbReference type="GO" id="GO:0046872">
    <property type="term" value="F:metal ion binding"/>
    <property type="evidence" value="ECO:0007669"/>
    <property type="project" value="UniProtKB-KW"/>
</dbReference>
<keyword evidence="3 5" id="KW-0378">Hydrolase</keyword>
<dbReference type="GO" id="GO:0008448">
    <property type="term" value="F:N-acetylglucosamine-6-phosphate deacetylase activity"/>
    <property type="evidence" value="ECO:0007669"/>
    <property type="project" value="UniProtKB-EC"/>
</dbReference>
<evidence type="ECO:0000313" key="12">
    <source>
        <dbReference type="Proteomes" id="UP000029864"/>
    </source>
</evidence>